<reference evidence="1" key="2">
    <citation type="submission" date="2023-06" db="EMBL/GenBank/DDBJ databases">
        <authorList>
            <consortium name="Lawrence Berkeley National Laboratory"/>
            <person name="Haridas S."/>
            <person name="Hensen N."/>
            <person name="Bonometti L."/>
            <person name="Westerberg I."/>
            <person name="Brannstrom I.O."/>
            <person name="Guillou S."/>
            <person name="Cros-Aarteil S."/>
            <person name="Calhoun S."/>
            <person name="Kuo A."/>
            <person name="Mondo S."/>
            <person name="Pangilinan J."/>
            <person name="Riley R."/>
            <person name="Labutti K."/>
            <person name="Andreopoulos B."/>
            <person name="Lipzen A."/>
            <person name="Chen C."/>
            <person name="Yanf M."/>
            <person name="Daum C."/>
            <person name="Ng V."/>
            <person name="Clum A."/>
            <person name="Steindorff A."/>
            <person name="Ohm R."/>
            <person name="Martin F."/>
            <person name="Silar P."/>
            <person name="Natvig D."/>
            <person name="Lalanne C."/>
            <person name="Gautier V."/>
            <person name="Ament-Velasquez S.L."/>
            <person name="Kruys A."/>
            <person name="Hutchinson M.I."/>
            <person name="Powell A.J."/>
            <person name="Barry K."/>
            <person name="Miller A.N."/>
            <person name="Grigoriev I.V."/>
            <person name="Debuchy R."/>
            <person name="Gladieux P."/>
            <person name="Thoren M.H."/>
            <person name="Johannesson H."/>
        </authorList>
    </citation>
    <scope>NUCLEOTIDE SEQUENCE</scope>
    <source>
        <strain evidence="1">CBS 958.72</strain>
    </source>
</reference>
<organism evidence="1 2">
    <name type="scientific">Lasiosphaeria ovina</name>
    <dbReference type="NCBI Taxonomy" id="92902"/>
    <lineage>
        <taxon>Eukaryota</taxon>
        <taxon>Fungi</taxon>
        <taxon>Dikarya</taxon>
        <taxon>Ascomycota</taxon>
        <taxon>Pezizomycotina</taxon>
        <taxon>Sordariomycetes</taxon>
        <taxon>Sordariomycetidae</taxon>
        <taxon>Sordariales</taxon>
        <taxon>Lasiosphaeriaceae</taxon>
        <taxon>Lasiosphaeria</taxon>
    </lineage>
</organism>
<accession>A0AAE0NJF7</accession>
<evidence type="ECO:0000313" key="1">
    <source>
        <dbReference type="EMBL" id="KAK3382529.1"/>
    </source>
</evidence>
<evidence type="ECO:0000313" key="2">
    <source>
        <dbReference type="Proteomes" id="UP001287356"/>
    </source>
</evidence>
<protein>
    <submittedName>
        <fullName evidence="1">Uncharacterized protein</fullName>
    </submittedName>
</protein>
<gene>
    <name evidence="1" type="ORF">B0T24DRAFT_587278</name>
</gene>
<proteinExistence type="predicted"/>
<dbReference type="AlphaFoldDB" id="A0AAE0NJF7"/>
<sequence length="135" mass="14974">MAYSNLNVPESPDGNFSRGSKIGPHGCLLSVFNVRMMAEIPFLGQRSLSLRSDGYHDMIAIQLTHLDEYIRSSFRAAVGSTAGFSRTLRQSSEARVARNLQNFVLAARNFHSATTLTANTQFPYKKSMSRMPTPT</sequence>
<name>A0AAE0NJF7_9PEZI</name>
<dbReference type="Proteomes" id="UP001287356">
    <property type="component" value="Unassembled WGS sequence"/>
</dbReference>
<reference evidence="1" key="1">
    <citation type="journal article" date="2023" name="Mol. Phylogenet. Evol.">
        <title>Genome-scale phylogeny and comparative genomics of the fungal order Sordariales.</title>
        <authorList>
            <person name="Hensen N."/>
            <person name="Bonometti L."/>
            <person name="Westerberg I."/>
            <person name="Brannstrom I.O."/>
            <person name="Guillou S."/>
            <person name="Cros-Aarteil S."/>
            <person name="Calhoun S."/>
            <person name="Haridas S."/>
            <person name="Kuo A."/>
            <person name="Mondo S."/>
            <person name="Pangilinan J."/>
            <person name="Riley R."/>
            <person name="LaButti K."/>
            <person name="Andreopoulos B."/>
            <person name="Lipzen A."/>
            <person name="Chen C."/>
            <person name="Yan M."/>
            <person name="Daum C."/>
            <person name="Ng V."/>
            <person name="Clum A."/>
            <person name="Steindorff A."/>
            <person name="Ohm R.A."/>
            <person name="Martin F."/>
            <person name="Silar P."/>
            <person name="Natvig D.O."/>
            <person name="Lalanne C."/>
            <person name="Gautier V."/>
            <person name="Ament-Velasquez S.L."/>
            <person name="Kruys A."/>
            <person name="Hutchinson M.I."/>
            <person name="Powell A.J."/>
            <person name="Barry K."/>
            <person name="Miller A.N."/>
            <person name="Grigoriev I.V."/>
            <person name="Debuchy R."/>
            <person name="Gladieux P."/>
            <person name="Hiltunen Thoren M."/>
            <person name="Johannesson H."/>
        </authorList>
    </citation>
    <scope>NUCLEOTIDE SEQUENCE</scope>
    <source>
        <strain evidence="1">CBS 958.72</strain>
    </source>
</reference>
<keyword evidence="2" id="KW-1185">Reference proteome</keyword>
<dbReference type="EMBL" id="JAULSN010000001">
    <property type="protein sequence ID" value="KAK3382529.1"/>
    <property type="molecule type" value="Genomic_DNA"/>
</dbReference>
<comment type="caution">
    <text evidence="1">The sequence shown here is derived from an EMBL/GenBank/DDBJ whole genome shotgun (WGS) entry which is preliminary data.</text>
</comment>